<reference evidence="1" key="1">
    <citation type="submission" date="2018-02" db="EMBL/GenBank/DDBJ databases">
        <title>Rhizophora mucronata_Transcriptome.</title>
        <authorList>
            <person name="Meera S.P."/>
            <person name="Sreeshan A."/>
            <person name="Augustine A."/>
        </authorList>
    </citation>
    <scope>NUCLEOTIDE SEQUENCE</scope>
    <source>
        <tissue evidence="1">Leaf</tissue>
    </source>
</reference>
<dbReference type="EMBL" id="GGEC01083878">
    <property type="protein sequence ID" value="MBX64362.1"/>
    <property type="molecule type" value="Transcribed_RNA"/>
</dbReference>
<proteinExistence type="predicted"/>
<evidence type="ECO:0000313" key="1">
    <source>
        <dbReference type="EMBL" id="MBX64362.1"/>
    </source>
</evidence>
<accession>A0A2P2QBJ2</accession>
<organism evidence="1">
    <name type="scientific">Rhizophora mucronata</name>
    <name type="common">Asiatic mangrove</name>
    <dbReference type="NCBI Taxonomy" id="61149"/>
    <lineage>
        <taxon>Eukaryota</taxon>
        <taxon>Viridiplantae</taxon>
        <taxon>Streptophyta</taxon>
        <taxon>Embryophyta</taxon>
        <taxon>Tracheophyta</taxon>
        <taxon>Spermatophyta</taxon>
        <taxon>Magnoliopsida</taxon>
        <taxon>eudicotyledons</taxon>
        <taxon>Gunneridae</taxon>
        <taxon>Pentapetalae</taxon>
        <taxon>rosids</taxon>
        <taxon>fabids</taxon>
        <taxon>Malpighiales</taxon>
        <taxon>Rhizophoraceae</taxon>
        <taxon>Rhizophora</taxon>
    </lineage>
</organism>
<protein>
    <submittedName>
        <fullName evidence="1">Uncharacterized protein</fullName>
    </submittedName>
</protein>
<sequence>MTIIVRLQCSTLNALFSSSEVLYTYQILLFVFSKILV</sequence>
<dbReference type="AlphaFoldDB" id="A0A2P2QBJ2"/>
<name>A0A2P2QBJ2_RHIMU</name>